<reference evidence="3" key="1">
    <citation type="submission" date="2018-08" db="EMBL/GenBank/DDBJ databases">
        <authorList>
            <person name="Liu Z.-W."/>
            <person name="Du Z.-J."/>
        </authorList>
    </citation>
    <scope>NUCLEOTIDE SEQUENCE [LARGE SCALE GENOMIC DNA]</scope>
    <source>
        <strain evidence="3">H4X</strain>
    </source>
</reference>
<organism evidence="2 3">
    <name type="scientific">Pontibacter diazotrophicus</name>
    <dbReference type="NCBI Taxonomy" id="1400979"/>
    <lineage>
        <taxon>Bacteria</taxon>
        <taxon>Pseudomonadati</taxon>
        <taxon>Bacteroidota</taxon>
        <taxon>Cytophagia</taxon>
        <taxon>Cytophagales</taxon>
        <taxon>Hymenobacteraceae</taxon>
        <taxon>Pontibacter</taxon>
    </lineage>
</organism>
<comment type="caution">
    <text evidence="2">The sequence shown here is derived from an EMBL/GenBank/DDBJ whole genome shotgun (WGS) entry which is preliminary data.</text>
</comment>
<evidence type="ECO:0000313" key="3">
    <source>
        <dbReference type="Proteomes" id="UP000256708"/>
    </source>
</evidence>
<evidence type="ECO:0000313" key="2">
    <source>
        <dbReference type="EMBL" id="RDV12549.1"/>
    </source>
</evidence>
<dbReference type="EMBL" id="QRGR01000034">
    <property type="protein sequence ID" value="RDV12549.1"/>
    <property type="molecule type" value="Genomic_DNA"/>
</dbReference>
<dbReference type="Proteomes" id="UP000256708">
    <property type="component" value="Unassembled WGS sequence"/>
</dbReference>
<proteinExistence type="predicted"/>
<accession>A0A3D8L4V8</accession>
<feature type="transmembrane region" description="Helical" evidence="1">
    <location>
        <begin position="24"/>
        <end position="41"/>
    </location>
</feature>
<keyword evidence="1" id="KW-0472">Membrane</keyword>
<gene>
    <name evidence="2" type="ORF">DXT99_22550</name>
</gene>
<keyword evidence="1" id="KW-1133">Transmembrane helix</keyword>
<keyword evidence="3" id="KW-1185">Reference proteome</keyword>
<keyword evidence="1" id="KW-0812">Transmembrane</keyword>
<sequence>MIAGYQSIWNGFGEKDTTLEMVKLLYKLIFFFPALYLFRFSNKMEVALNSSNQELITASLVNLKSFFRFLGIFTVIFLIVGTIGILVIDLWPKCFVASSNGIIFSSTPGNRCAASF</sequence>
<feature type="transmembrane region" description="Helical" evidence="1">
    <location>
        <begin position="66"/>
        <end position="88"/>
    </location>
</feature>
<evidence type="ECO:0000256" key="1">
    <source>
        <dbReference type="SAM" id="Phobius"/>
    </source>
</evidence>
<protein>
    <submittedName>
        <fullName evidence="2">Uncharacterized protein</fullName>
    </submittedName>
</protein>
<dbReference type="AlphaFoldDB" id="A0A3D8L4V8"/>
<name>A0A3D8L4V8_9BACT</name>